<dbReference type="GO" id="GO:0016705">
    <property type="term" value="F:oxidoreductase activity, acting on paired donors, with incorporation or reduction of molecular oxygen"/>
    <property type="evidence" value="ECO:0007669"/>
    <property type="project" value="InterPro"/>
</dbReference>
<dbReference type="SUPFAM" id="SSF48264">
    <property type="entry name" value="Cytochrome P450"/>
    <property type="match status" value="1"/>
</dbReference>
<dbReference type="Proteomes" id="UP000579945">
    <property type="component" value="Unassembled WGS sequence"/>
</dbReference>
<reference evidence="1 2" key="1">
    <citation type="submission" date="2020-08" db="EMBL/GenBank/DDBJ databases">
        <title>Sequencing the genomes of 1000 actinobacteria strains.</title>
        <authorList>
            <person name="Klenk H.-P."/>
        </authorList>
    </citation>
    <scope>NUCLEOTIDE SEQUENCE [LARGE SCALE GENOMIC DNA]</scope>
    <source>
        <strain evidence="1 2">DSM 44320</strain>
    </source>
</reference>
<sequence length="247" mass="25246">MRITDHAAARAVLSDPSCLPPPVPSGAPFGTLAWLRSQVSRFTSGAEHAERRALVEECLSALDPSALRSAAATRAARGAEIMEIPAGVLGEALGIDDTGALVRAVDAAATGYLSGEGTPEADAAVATLLGLVGPAGDVPRAVARITVLLQAHGATTGLLRNAVARLAGESAPATAGQLLLETLRRDPPLLVTKRVDAHGAPIEIDLVAANDGHDEHLTFGHGVRPCPGAEHAMAIATGVLETIMELR</sequence>
<protein>
    <recommendedName>
        <fullName evidence="3">Cytochrome P450</fullName>
    </recommendedName>
</protein>
<comment type="caution">
    <text evidence="1">The sequence shown here is derived from an EMBL/GenBank/DDBJ whole genome shotgun (WGS) entry which is preliminary data.</text>
</comment>
<accession>A0A7W5V865</accession>
<keyword evidence="2" id="KW-1185">Reference proteome</keyword>
<dbReference type="GeneID" id="95389965"/>
<organism evidence="1 2">
    <name type="scientific">Nonomuraea dietziae</name>
    <dbReference type="NCBI Taxonomy" id="65515"/>
    <lineage>
        <taxon>Bacteria</taxon>
        <taxon>Bacillati</taxon>
        <taxon>Actinomycetota</taxon>
        <taxon>Actinomycetes</taxon>
        <taxon>Streptosporangiales</taxon>
        <taxon>Streptosporangiaceae</taxon>
        <taxon>Nonomuraea</taxon>
    </lineage>
</organism>
<evidence type="ECO:0008006" key="3">
    <source>
        <dbReference type="Google" id="ProtNLM"/>
    </source>
</evidence>
<dbReference type="InterPro" id="IPR036396">
    <property type="entry name" value="Cyt_P450_sf"/>
</dbReference>
<gene>
    <name evidence="1" type="ORF">FHR33_003538</name>
</gene>
<dbReference type="GO" id="GO:0005506">
    <property type="term" value="F:iron ion binding"/>
    <property type="evidence" value="ECO:0007669"/>
    <property type="project" value="InterPro"/>
</dbReference>
<dbReference type="GO" id="GO:0020037">
    <property type="term" value="F:heme binding"/>
    <property type="evidence" value="ECO:0007669"/>
    <property type="project" value="InterPro"/>
</dbReference>
<dbReference type="AlphaFoldDB" id="A0A7W5V865"/>
<dbReference type="GO" id="GO:0004497">
    <property type="term" value="F:monooxygenase activity"/>
    <property type="evidence" value="ECO:0007669"/>
    <property type="project" value="InterPro"/>
</dbReference>
<name>A0A7W5V865_9ACTN</name>
<proteinExistence type="predicted"/>
<dbReference type="RefSeq" id="WP_183648602.1">
    <property type="nucleotide sequence ID" value="NZ_JACIBV010000001.1"/>
</dbReference>
<evidence type="ECO:0000313" key="2">
    <source>
        <dbReference type="Proteomes" id="UP000579945"/>
    </source>
</evidence>
<evidence type="ECO:0000313" key="1">
    <source>
        <dbReference type="EMBL" id="MBB3727678.1"/>
    </source>
</evidence>
<dbReference type="EMBL" id="JACIBV010000001">
    <property type="protein sequence ID" value="MBB3727678.1"/>
    <property type="molecule type" value="Genomic_DNA"/>
</dbReference>